<comment type="similarity">
    <text evidence="1">Belongs to the HesA/MoeB/ThiF family.</text>
</comment>
<dbReference type="RefSeq" id="WP_091818008.1">
    <property type="nucleotide sequence ID" value="NZ_FOCW01000009.1"/>
</dbReference>
<dbReference type="GO" id="GO:0008641">
    <property type="term" value="F:ubiquitin-like modifier activating enzyme activity"/>
    <property type="evidence" value="ECO:0007669"/>
    <property type="project" value="InterPro"/>
</dbReference>
<dbReference type="InterPro" id="IPR035985">
    <property type="entry name" value="Ubiquitin-activating_enz"/>
</dbReference>
<dbReference type="Gene3D" id="3.40.50.720">
    <property type="entry name" value="NAD(P)-binding Rossmann-like Domain"/>
    <property type="match status" value="1"/>
</dbReference>
<dbReference type="SUPFAM" id="SSF69572">
    <property type="entry name" value="Activating enzymes of the ubiquitin-like proteins"/>
    <property type="match status" value="1"/>
</dbReference>
<dbReference type="GO" id="GO:0004792">
    <property type="term" value="F:thiosulfate-cyanide sulfurtransferase activity"/>
    <property type="evidence" value="ECO:0007669"/>
    <property type="project" value="TreeGrafter"/>
</dbReference>
<evidence type="ECO:0000259" key="2">
    <source>
        <dbReference type="Pfam" id="PF00899"/>
    </source>
</evidence>
<protein>
    <submittedName>
        <fullName evidence="3">Molybdopterin or thiamine biosynthesis adenylyltransferase</fullName>
    </submittedName>
</protein>
<keyword evidence="3" id="KW-0548">Nucleotidyltransferase</keyword>
<sequence>MNDAQLLRYSRHLLLEEIDVEGQERLLASHAVIIGAGGLGSPAAMYLTSAGVGRLTLVDDDEVDLTNLQRQIAHTEARVGQPKTESMRTALQQINSDTQIRTLTRRADAELLRELARDADVMLDCTDNFATRQMVNQACVQEETDLVWGAAIRFDAQIGVYRAGDPVSPCYACTFDPRHVPEEARCATMGVFAPITGIVGSIQAAEAIKLLCGLPSELHHAMLLINARRMAFSSIGLQRQQACPVCGSMHA</sequence>
<dbReference type="Pfam" id="PF00899">
    <property type="entry name" value="ThiF"/>
    <property type="match status" value="1"/>
</dbReference>
<dbReference type="InterPro" id="IPR000594">
    <property type="entry name" value="ThiF_NAD_FAD-bd"/>
</dbReference>
<name>A0A1H8K7C2_9BURK</name>
<dbReference type="AlphaFoldDB" id="A0A1H8K7C2"/>
<accession>A0A1H8K7C2</accession>
<dbReference type="FunFam" id="3.40.50.720:FF:000080">
    <property type="entry name" value="Thiazole biosynthesis adenylyltransferase ThiF"/>
    <property type="match status" value="1"/>
</dbReference>
<evidence type="ECO:0000313" key="4">
    <source>
        <dbReference type="Proteomes" id="UP000199531"/>
    </source>
</evidence>
<proteinExistence type="inferred from homology"/>
<dbReference type="GO" id="GO:0016779">
    <property type="term" value="F:nucleotidyltransferase activity"/>
    <property type="evidence" value="ECO:0007669"/>
    <property type="project" value="UniProtKB-KW"/>
</dbReference>
<dbReference type="Proteomes" id="UP000199531">
    <property type="component" value="Unassembled WGS sequence"/>
</dbReference>
<dbReference type="PANTHER" id="PTHR10953:SF102">
    <property type="entry name" value="ADENYLYLTRANSFERASE AND SULFURTRANSFERASE MOCS3"/>
    <property type="match status" value="1"/>
</dbReference>
<keyword evidence="3" id="KW-0808">Transferase</keyword>
<reference evidence="3 4" key="1">
    <citation type="submission" date="2016-10" db="EMBL/GenBank/DDBJ databases">
        <authorList>
            <person name="de Groot N.N."/>
        </authorList>
    </citation>
    <scope>NUCLEOTIDE SEQUENCE [LARGE SCALE GENOMIC DNA]</scope>
    <source>
        <strain evidence="3 4">DSM 15123</strain>
    </source>
</reference>
<gene>
    <name evidence="3" type="ORF">SAMN02745977_02265</name>
</gene>
<dbReference type="NCBIfam" id="NF004281">
    <property type="entry name" value="PRK05690.1"/>
    <property type="match status" value="1"/>
</dbReference>
<dbReference type="GO" id="GO:0008146">
    <property type="term" value="F:sulfotransferase activity"/>
    <property type="evidence" value="ECO:0007669"/>
    <property type="project" value="TreeGrafter"/>
</dbReference>
<dbReference type="EMBL" id="FOCW01000009">
    <property type="protein sequence ID" value="SEN88607.1"/>
    <property type="molecule type" value="Genomic_DNA"/>
</dbReference>
<evidence type="ECO:0000313" key="3">
    <source>
        <dbReference type="EMBL" id="SEN88607.1"/>
    </source>
</evidence>
<dbReference type="STRING" id="1121117.SAMN02745977_02265"/>
<dbReference type="InterPro" id="IPR045886">
    <property type="entry name" value="ThiF/MoeB/HesA"/>
</dbReference>
<evidence type="ECO:0000256" key="1">
    <source>
        <dbReference type="ARBA" id="ARBA00009919"/>
    </source>
</evidence>
<dbReference type="GO" id="GO:0005829">
    <property type="term" value="C:cytosol"/>
    <property type="evidence" value="ECO:0007669"/>
    <property type="project" value="TreeGrafter"/>
</dbReference>
<dbReference type="PANTHER" id="PTHR10953">
    <property type="entry name" value="UBIQUITIN-ACTIVATING ENZYME E1"/>
    <property type="match status" value="1"/>
</dbReference>
<keyword evidence="4" id="KW-1185">Reference proteome</keyword>
<feature type="domain" description="THIF-type NAD/FAD binding fold" evidence="2">
    <location>
        <begin position="9"/>
        <end position="245"/>
    </location>
</feature>
<dbReference type="OrthoDB" id="9804286at2"/>
<dbReference type="CDD" id="cd00757">
    <property type="entry name" value="ThiF_MoeB_HesA_family"/>
    <property type="match status" value="1"/>
</dbReference>
<organism evidence="3 4">
    <name type="scientific">Brachymonas denitrificans DSM 15123</name>
    <dbReference type="NCBI Taxonomy" id="1121117"/>
    <lineage>
        <taxon>Bacteria</taxon>
        <taxon>Pseudomonadati</taxon>
        <taxon>Pseudomonadota</taxon>
        <taxon>Betaproteobacteria</taxon>
        <taxon>Burkholderiales</taxon>
        <taxon>Comamonadaceae</taxon>
        <taxon>Brachymonas</taxon>
    </lineage>
</organism>